<keyword evidence="2" id="KW-1185">Reference proteome</keyword>
<gene>
    <name evidence="1" type="ORF">ACFQ2T_08140</name>
</gene>
<comment type="caution">
    <text evidence="1">The sequence shown here is derived from an EMBL/GenBank/DDBJ whole genome shotgun (WGS) entry which is preliminary data.</text>
</comment>
<dbReference type="EMBL" id="JBHTLN010000001">
    <property type="protein sequence ID" value="MFD1122467.1"/>
    <property type="molecule type" value="Genomic_DNA"/>
</dbReference>
<dbReference type="RefSeq" id="WP_379032900.1">
    <property type="nucleotide sequence ID" value="NZ_JBHTLN010000001.1"/>
</dbReference>
<name>A0ABW3PAB9_9PROT</name>
<sequence length="44" mass="4968">MQKIAWRGLYMCEVQVFLTYQTMANENPPMDAGGLFKATNGINN</sequence>
<proteinExistence type="predicted"/>
<evidence type="ECO:0000313" key="1">
    <source>
        <dbReference type="EMBL" id="MFD1122467.1"/>
    </source>
</evidence>
<protein>
    <submittedName>
        <fullName evidence="1">Uncharacterized protein</fullName>
    </submittedName>
</protein>
<accession>A0ABW3PAB9</accession>
<reference evidence="2" key="1">
    <citation type="journal article" date="2019" name="Int. J. Syst. Evol. Microbiol.">
        <title>The Global Catalogue of Microorganisms (GCM) 10K type strain sequencing project: providing services to taxonomists for standard genome sequencing and annotation.</title>
        <authorList>
            <consortium name="The Broad Institute Genomics Platform"/>
            <consortium name="The Broad Institute Genome Sequencing Center for Infectious Disease"/>
            <person name="Wu L."/>
            <person name="Ma J."/>
        </authorList>
    </citation>
    <scope>NUCLEOTIDE SEQUENCE [LARGE SCALE GENOMIC DNA]</scope>
    <source>
        <strain evidence="2">CCUG 58411</strain>
    </source>
</reference>
<evidence type="ECO:0000313" key="2">
    <source>
        <dbReference type="Proteomes" id="UP001597206"/>
    </source>
</evidence>
<dbReference type="Proteomes" id="UP001597206">
    <property type="component" value="Unassembled WGS sequence"/>
</dbReference>
<organism evidence="1 2">
    <name type="scientific">Methylophilus flavus</name>
    <dbReference type="NCBI Taxonomy" id="640084"/>
    <lineage>
        <taxon>Bacteria</taxon>
        <taxon>Pseudomonadati</taxon>
        <taxon>Pseudomonadota</taxon>
        <taxon>Betaproteobacteria</taxon>
        <taxon>Nitrosomonadales</taxon>
        <taxon>Methylophilaceae</taxon>
        <taxon>Methylophilus</taxon>
    </lineage>
</organism>